<accession>A0A4U8YN11</accession>
<keyword evidence="2" id="KW-1185">Reference proteome</keyword>
<dbReference type="AlphaFoldDB" id="A0A4U8YN11"/>
<dbReference type="Proteomes" id="UP000507962">
    <property type="component" value="Unassembled WGS sequence"/>
</dbReference>
<name>A0A4U8YN11_9BACT</name>
<dbReference type="EMBL" id="CAADHO010000005">
    <property type="protein sequence ID" value="VFQ45170.1"/>
    <property type="molecule type" value="Genomic_DNA"/>
</dbReference>
<protein>
    <submittedName>
        <fullName evidence="1">Uncharacterized protein</fullName>
    </submittedName>
</protein>
<sequence length="108" mass="12423">MNTTESQHTTDIFSGTEIPALCDAIKDIHRLLKSVGEFLAEFEGAEDSNGNGLQLDFKKWGIRTITEDLLERQYRKIDRIAEIYKDEQRRMKEGKQVKQMIGEGGHRP</sequence>
<gene>
    <name evidence="1" type="ORF">MSL71_28270</name>
</gene>
<dbReference type="RefSeq" id="WP_180141436.1">
    <property type="nucleotide sequence ID" value="NZ_CAADHO010000005.1"/>
</dbReference>
<evidence type="ECO:0000313" key="1">
    <source>
        <dbReference type="EMBL" id="VFQ45170.1"/>
    </source>
</evidence>
<evidence type="ECO:0000313" key="2">
    <source>
        <dbReference type="Proteomes" id="UP000507962"/>
    </source>
</evidence>
<organism evidence="1 2">
    <name type="scientific">Desulfoluna butyratoxydans</name>
    <dbReference type="NCBI Taxonomy" id="231438"/>
    <lineage>
        <taxon>Bacteria</taxon>
        <taxon>Pseudomonadati</taxon>
        <taxon>Thermodesulfobacteriota</taxon>
        <taxon>Desulfobacteria</taxon>
        <taxon>Desulfobacterales</taxon>
        <taxon>Desulfolunaceae</taxon>
        <taxon>Desulfoluna</taxon>
    </lineage>
</organism>
<proteinExistence type="predicted"/>
<reference evidence="1 2" key="1">
    <citation type="submission" date="2019-03" db="EMBL/GenBank/DDBJ databases">
        <authorList>
            <person name="Nijsse B."/>
        </authorList>
    </citation>
    <scope>NUCLEOTIDE SEQUENCE [LARGE SCALE GENOMIC DNA]</scope>
    <source>
        <strain evidence="1">Desulfoluna butyratoxydans MSL71</strain>
    </source>
</reference>